<evidence type="ECO:0000256" key="2">
    <source>
        <dbReference type="SAM" id="MobiDB-lite"/>
    </source>
</evidence>
<feature type="compositionally biased region" description="Acidic residues" evidence="2">
    <location>
        <begin position="143"/>
        <end position="152"/>
    </location>
</feature>
<proteinExistence type="predicted"/>
<dbReference type="SMART" id="SM00422">
    <property type="entry name" value="HTH_MERR"/>
    <property type="match status" value="1"/>
</dbReference>
<dbReference type="Proteomes" id="UP000554286">
    <property type="component" value="Unassembled WGS sequence"/>
</dbReference>
<feature type="region of interest" description="Disordered" evidence="2">
    <location>
        <begin position="138"/>
        <end position="170"/>
    </location>
</feature>
<reference evidence="4 5" key="1">
    <citation type="submission" date="2020-08" db="EMBL/GenBank/DDBJ databases">
        <title>Genome sequencing of Purple Non-Sulfur Bacteria from various extreme environments.</title>
        <authorList>
            <person name="Mayer M."/>
        </authorList>
    </citation>
    <scope>NUCLEOTIDE SEQUENCE [LARGE SCALE GENOMIC DNA]</scope>
    <source>
        <strain evidence="4 5">JA131</strain>
    </source>
</reference>
<evidence type="ECO:0000259" key="3">
    <source>
        <dbReference type="PROSITE" id="PS50937"/>
    </source>
</evidence>
<dbReference type="EMBL" id="JACIGK010000020">
    <property type="protein sequence ID" value="MBB4266995.1"/>
    <property type="molecule type" value="Genomic_DNA"/>
</dbReference>
<dbReference type="CDD" id="cd04765">
    <property type="entry name" value="HTH_MlrA-like_sg2"/>
    <property type="match status" value="1"/>
</dbReference>
<keyword evidence="5" id="KW-1185">Reference proteome</keyword>
<dbReference type="InterPro" id="IPR047057">
    <property type="entry name" value="MerR_fam"/>
</dbReference>
<evidence type="ECO:0000256" key="1">
    <source>
        <dbReference type="ARBA" id="ARBA00023125"/>
    </source>
</evidence>
<dbReference type="GO" id="GO:0003677">
    <property type="term" value="F:DNA binding"/>
    <property type="evidence" value="ECO:0007669"/>
    <property type="project" value="UniProtKB-KW"/>
</dbReference>
<keyword evidence="1 4" id="KW-0238">DNA-binding</keyword>
<dbReference type="AlphaFoldDB" id="A0A7W6REC9"/>
<protein>
    <submittedName>
        <fullName evidence="4">DNA-binding transcriptional MerR regulator</fullName>
    </submittedName>
</protein>
<dbReference type="Gene3D" id="1.10.1660.10">
    <property type="match status" value="1"/>
</dbReference>
<dbReference type="PROSITE" id="PS50937">
    <property type="entry name" value="HTH_MERR_2"/>
    <property type="match status" value="1"/>
</dbReference>
<comment type="caution">
    <text evidence="4">The sequence shown here is derived from an EMBL/GenBank/DDBJ whole genome shotgun (WGS) entry which is preliminary data.</text>
</comment>
<gene>
    <name evidence="4" type="ORF">GGD89_002633</name>
</gene>
<dbReference type="SUPFAM" id="SSF46955">
    <property type="entry name" value="Putative DNA-binding domain"/>
    <property type="match status" value="1"/>
</dbReference>
<dbReference type="InterPro" id="IPR000551">
    <property type="entry name" value="MerR-type_HTH_dom"/>
</dbReference>
<sequence>MADGQAQGGTSRRGGKSDAAFRTISEVATELDVPQHVLRFWETKFSHIRPMKRGGGRRYYRPEDVVLLTTIRDLLYREGYTIKGVQKLLRDNGAKAVVNALQDRAEDDAGALTLVGMAAAAHDDGLVSGGPVIGDAASGLGEVGDDVSDDGDAGATPSVVDGPEAATPDEPWVDGIAAARVAEAPGVDDGAAMRTEPVASGARGPAGLDPAHRQELESILEDLVALRSLMGQALNATRPPSMPLDG</sequence>
<dbReference type="Pfam" id="PF13411">
    <property type="entry name" value="MerR_1"/>
    <property type="match status" value="1"/>
</dbReference>
<accession>A0A7W6REC9</accession>
<feature type="domain" description="HTH merR-type" evidence="3">
    <location>
        <begin position="23"/>
        <end position="91"/>
    </location>
</feature>
<dbReference type="PANTHER" id="PTHR30204">
    <property type="entry name" value="REDOX-CYCLING DRUG-SENSING TRANSCRIPTIONAL ACTIVATOR SOXR"/>
    <property type="match status" value="1"/>
</dbReference>
<evidence type="ECO:0000313" key="5">
    <source>
        <dbReference type="Proteomes" id="UP000554286"/>
    </source>
</evidence>
<organism evidence="4 5">
    <name type="scientific">Roseospira visakhapatnamensis</name>
    <dbReference type="NCBI Taxonomy" id="390880"/>
    <lineage>
        <taxon>Bacteria</taxon>
        <taxon>Pseudomonadati</taxon>
        <taxon>Pseudomonadota</taxon>
        <taxon>Alphaproteobacteria</taxon>
        <taxon>Rhodospirillales</taxon>
        <taxon>Rhodospirillaceae</taxon>
        <taxon>Roseospira</taxon>
    </lineage>
</organism>
<dbReference type="RefSeq" id="WP_246423100.1">
    <property type="nucleotide sequence ID" value="NZ_JACIGK010000020.1"/>
</dbReference>
<evidence type="ECO:0000313" key="4">
    <source>
        <dbReference type="EMBL" id="MBB4266995.1"/>
    </source>
</evidence>
<dbReference type="PANTHER" id="PTHR30204:SF15">
    <property type="entry name" value="BLL5018 PROTEIN"/>
    <property type="match status" value="1"/>
</dbReference>
<name>A0A7W6REC9_9PROT</name>
<dbReference type="GO" id="GO:0003700">
    <property type="term" value="F:DNA-binding transcription factor activity"/>
    <property type="evidence" value="ECO:0007669"/>
    <property type="project" value="InterPro"/>
</dbReference>
<dbReference type="InterPro" id="IPR009061">
    <property type="entry name" value="DNA-bd_dom_put_sf"/>
</dbReference>